<feature type="transmembrane region" description="Helical" evidence="1">
    <location>
        <begin position="263"/>
        <end position="283"/>
    </location>
</feature>
<accession>A0A0K1Q9D7</accession>
<protein>
    <recommendedName>
        <fullName evidence="4">Glycosyltransferase RgtA/B/C/D-like domain-containing protein</fullName>
    </recommendedName>
</protein>
<keyword evidence="1" id="KW-0472">Membrane</keyword>
<gene>
    <name evidence="2" type="ORF">AKJ09_09012</name>
</gene>
<proteinExistence type="predicted"/>
<organism evidence="2 3">
    <name type="scientific">Labilithrix luteola</name>
    <dbReference type="NCBI Taxonomy" id="1391654"/>
    <lineage>
        <taxon>Bacteria</taxon>
        <taxon>Pseudomonadati</taxon>
        <taxon>Myxococcota</taxon>
        <taxon>Polyangia</taxon>
        <taxon>Polyangiales</taxon>
        <taxon>Labilitrichaceae</taxon>
        <taxon>Labilithrix</taxon>
    </lineage>
</organism>
<dbReference type="EMBL" id="CP012333">
    <property type="protein sequence ID" value="AKV02349.1"/>
    <property type="molecule type" value="Genomic_DNA"/>
</dbReference>
<dbReference type="Proteomes" id="UP000064967">
    <property type="component" value="Chromosome"/>
</dbReference>
<keyword evidence="1" id="KW-1133">Transmembrane helix</keyword>
<evidence type="ECO:0000256" key="1">
    <source>
        <dbReference type="SAM" id="Phobius"/>
    </source>
</evidence>
<feature type="transmembrane region" description="Helical" evidence="1">
    <location>
        <begin position="223"/>
        <end position="251"/>
    </location>
</feature>
<dbReference type="RefSeq" id="WP_146653280.1">
    <property type="nucleotide sequence ID" value="NZ_CP012333.1"/>
</dbReference>
<feature type="transmembrane region" description="Helical" evidence="1">
    <location>
        <begin position="140"/>
        <end position="158"/>
    </location>
</feature>
<keyword evidence="1" id="KW-0812">Transmembrane</keyword>
<reference evidence="2 3" key="1">
    <citation type="submission" date="2015-08" db="EMBL/GenBank/DDBJ databases">
        <authorList>
            <person name="Babu N.S."/>
            <person name="Beckwith C.J."/>
            <person name="Beseler K.G."/>
            <person name="Brison A."/>
            <person name="Carone J.V."/>
            <person name="Caskin T.P."/>
            <person name="Diamond M."/>
            <person name="Durham M.E."/>
            <person name="Foxe J.M."/>
            <person name="Go M."/>
            <person name="Henderson B.A."/>
            <person name="Jones I.B."/>
            <person name="McGettigan J.A."/>
            <person name="Micheletti S.J."/>
            <person name="Nasrallah M.E."/>
            <person name="Ortiz D."/>
            <person name="Piller C.R."/>
            <person name="Privatt S.R."/>
            <person name="Schneider S.L."/>
            <person name="Sharp S."/>
            <person name="Smith T.C."/>
            <person name="Stanton J.D."/>
            <person name="Ullery H.E."/>
            <person name="Wilson R.J."/>
            <person name="Serrano M.G."/>
            <person name="Buck G."/>
            <person name="Lee V."/>
            <person name="Wang Y."/>
            <person name="Carvalho R."/>
            <person name="Voegtly L."/>
            <person name="Shi R."/>
            <person name="Duckworth R."/>
            <person name="Johnson A."/>
            <person name="Loviza R."/>
            <person name="Walstead R."/>
            <person name="Shah Z."/>
            <person name="Kiflezghi M."/>
            <person name="Wade K."/>
            <person name="Ball S.L."/>
            <person name="Bradley K.W."/>
            <person name="Asai D.J."/>
            <person name="Bowman C.A."/>
            <person name="Russell D.A."/>
            <person name="Pope W.H."/>
            <person name="Jacobs-Sera D."/>
            <person name="Hendrix R.W."/>
            <person name="Hatfull G.F."/>
        </authorList>
    </citation>
    <scope>NUCLEOTIDE SEQUENCE [LARGE SCALE GENOMIC DNA]</scope>
    <source>
        <strain evidence="2 3">DSM 27648</strain>
    </source>
</reference>
<feature type="transmembrane region" description="Helical" evidence="1">
    <location>
        <begin position="506"/>
        <end position="525"/>
    </location>
</feature>
<dbReference type="KEGG" id="llu:AKJ09_09012"/>
<dbReference type="OrthoDB" id="428646at2"/>
<evidence type="ECO:0000313" key="3">
    <source>
        <dbReference type="Proteomes" id="UP000064967"/>
    </source>
</evidence>
<dbReference type="AlphaFoldDB" id="A0A0K1Q9D7"/>
<name>A0A0K1Q9D7_9BACT</name>
<feature type="transmembrane region" description="Helical" evidence="1">
    <location>
        <begin position="469"/>
        <end position="486"/>
    </location>
</feature>
<evidence type="ECO:0008006" key="4">
    <source>
        <dbReference type="Google" id="ProtNLM"/>
    </source>
</evidence>
<feature type="transmembrane region" description="Helical" evidence="1">
    <location>
        <begin position="444"/>
        <end position="463"/>
    </location>
</feature>
<sequence>MSASRARLVVVTSIVATLCYAVVLAGFERLPRYDALVVVVLAASIFRALDRASISARAVAIHTITAVLLGSLLVHLWTVGYEGRNAVLGGILPWSDSYDFYDDALRLVHGARFSEVSSKRPLFSTTLATLLRLTNGDLRLCLVVYAAFGAWATAAASLEVFRTHGYKSALVVWLVLFWFERRWCGFIQTEQLGLPFGVVGFVLLWRAQAAFDRDRAQATRLVVAGLVALSLGMMARAGPMFVLPALVIWAVRKLAPQPGRERWRMAGICGAALLLGIACHRVVLSFTGEGVTFSDYPGIAYGLLHGEDYTYLAASHPHLAQLAVAERVPEAWRIVVGEVRAHPSMFASSLAHSFGSLFYSPQGMFSYVWTNPDDRILEDARAVRRAMAESGYLGPLWLWQRELGTTSLLNAVGMALTGATFVVASVWSAFIVFVRRAKDPSLSLLRWVYAGVLLSAPFTPPWITSGQQVATVALAFLAALPAVVIFGQDASPSAPSPPAPGGRSRALVFAPFAFIAFIALAIAGLRTFPEPLPTARVGEHLVRLYPSTAVEITEERTHGFRTKTLADLRTALPFLAKHNPELTDSIESSLRPGTVFVAAFDAEDGHVKVLVDEARSLPELASREWLRIEATALASPNVLRVTKRF</sequence>
<keyword evidence="3" id="KW-1185">Reference proteome</keyword>
<feature type="transmembrane region" description="Helical" evidence="1">
    <location>
        <begin position="192"/>
        <end position="211"/>
    </location>
</feature>
<feature type="transmembrane region" description="Helical" evidence="1">
    <location>
        <begin position="408"/>
        <end position="432"/>
    </location>
</feature>
<feature type="transmembrane region" description="Helical" evidence="1">
    <location>
        <begin position="55"/>
        <end position="77"/>
    </location>
</feature>
<evidence type="ECO:0000313" key="2">
    <source>
        <dbReference type="EMBL" id="AKV02349.1"/>
    </source>
</evidence>
<feature type="transmembrane region" description="Helical" evidence="1">
    <location>
        <begin position="6"/>
        <end position="26"/>
    </location>
</feature>